<evidence type="ECO:0000256" key="9">
    <source>
        <dbReference type="ARBA" id="ARBA00022989"/>
    </source>
</evidence>
<sequence>MRVRVDWRTSASILGTILKILALPIAAVGALAAAYREPLAPFLAPLAITLLAGVALERFDRGDPGVREAFLLVSSAWLAVALVGAVPFVVAGEGTLADPVNALFESMSGITTTGATVIDDYDAHGRGVLMWRQVLQWLGGLGILVLAVGLLSELSISGAQLMETETRTQNVTKLTPRIEGTARLLGGLYVGLTALLTGLLYGLHLVGRAVGSPDLAPEMTLYDAVAHALTTIATAGFSPRAESVGAFSPAVQWLVIAFMFVGATNFVLLYHLTRGETDRFRESEEFRVYLGVVLGGTLIVGAMLVLDGEYAVGEELVRTTLFQVTSIVTTTGYATVDFDLWSAGPRHVLFLGMFVGGMAGSTTCSIKTLRWLVVGKTFHRDLFTAIHPRAIRPVRLSGQTVDEDTVRDIYAYTLVSLVIFGLLTVFVVIDASRAGVEVTEFGAMGAAASTFLNIGPAFGFAGPYGSYEPFPDSTKLVMVVMMWVGRIEIFPVLALLTRAFWRS</sequence>
<keyword evidence="6" id="KW-0633">Potassium transport</keyword>
<feature type="transmembrane region" description="Helical" evidence="12">
    <location>
        <begin position="476"/>
        <end position="501"/>
    </location>
</feature>
<feature type="transmembrane region" description="Helical" evidence="12">
    <location>
        <begin position="441"/>
        <end position="464"/>
    </location>
</feature>
<keyword evidence="9 12" id="KW-1133">Transmembrane helix</keyword>
<dbReference type="InterPro" id="IPR003445">
    <property type="entry name" value="Cat_transpt"/>
</dbReference>
<evidence type="ECO:0000256" key="5">
    <source>
        <dbReference type="ARBA" id="ARBA00022519"/>
    </source>
</evidence>
<evidence type="ECO:0000256" key="3">
    <source>
        <dbReference type="ARBA" id="ARBA00022448"/>
    </source>
</evidence>
<dbReference type="RefSeq" id="WP_247416237.1">
    <property type="nucleotide sequence ID" value="NZ_JALLGW010000001.1"/>
</dbReference>
<evidence type="ECO:0000256" key="10">
    <source>
        <dbReference type="ARBA" id="ARBA00023065"/>
    </source>
</evidence>
<feature type="transmembrane region" description="Helical" evidence="12">
    <location>
        <begin position="12"/>
        <end position="33"/>
    </location>
</feature>
<evidence type="ECO:0000256" key="4">
    <source>
        <dbReference type="ARBA" id="ARBA00022475"/>
    </source>
</evidence>
<evidence type="ECO:0000256" key="7">
    <source>
        <dbReference type="ARBA" id="ARBA00022692"/>
    </source>
</evidence>
<dbReference type="EMBL" id="JBHSQH010000001">
    <property type="protein sequence ID" value="MFC5972633.1"/>
    <property type="molecule type" value="Genomic_DNA"/>
</dbReference>
<feature type="transmembrane region" description="Helical" evidence="12">
    <location>
        <begin position="137"/>
        <end position="161"/>
    </location>
</feature>
<keyword evidence="10" id="KW-0406">Ion transport</keyword>
<feature type="transmembrane region" description="Helical" evidence="12">
    <location>
        <begin position="348"/>
        <end position="373"/>
    </location>
</feature>
<keyword evidence="11 12" id="KW-0472">Membrane</keyword>
<dbReference type="GO" id="GO:0006813">
    <property type="term" value="P:potassium ion transport"/>
    <property type="evidence" value="ECO:0007669"/>
    <property type="project" value="UniProtKB-KW"/>
</dbReference>
<dbReference type="Pfam" id="PF02386">
    <property type="entry name" value="TrkH"/>
    <property type="match status" value="2"/>
</dbReference>
<comment type="subcellular location">
    <subcellularLocation>
        <location evidence="1">Cell inner membrane</location>
        <topology evidence="1">Multi-pass membrane protein</topology>
    </subcellularLocation>
</comment>
<feature type="transmembrane region" description="Helical" evidence="12">
    <location>
        <begin position="288"/>
        <end position="306"/>
    </location>
</feature>
<comment type="caution">
    <text evidence="13">The sequence shown here is derived from an EMBL/GenBank/DDBJ whole genome shotgun (WGS) entry which is preliminary data.</text>
</comment>
<accession>A0ABD5RQ70</accession>
<dbReference type="PIRSF" id="PIRSF006247">
    <property type="entry name" value="TrkH"/>
    <property type="match status" value="1"/>
</dbReference>
<keyword evidence="4" id="KW-1003">Cell membrane</keyword>
<keyword evidence="3" id="KW-0813">Transport</keyword>
<evidence type="ECO:0000256" key="6">
    <source>
        <dbReference type="ARBA" id="ARBA00022538"/>
    </source>
</evidence>
<dbReference type="PANTHER" id="PTHR32024:SF2">
    <property type="entry name" value="TRK SYSTEM POTASSIUM UPTAKE PROTEIN TRKG-RELATED"/>
    <property type="match status" value="1"/>
</dbReference>
<reference evidence="13 14" key="1">
    <citation type="journal article" date="2019" name="Int. J. Syst. Evol. Microbiol.">
        <title>The Global Catalogue of Microorganisms (GCM) 10K type strain sequencing project: providing services to taxonomists for standard genome sequencing and annotation.</title>
        <authorList>
            <consortium name="The Broad Institute Genomics Platform"/>
            <consortium name="The Broad Institute Genome Sequencing Center for Infectious Disease"/>
            <person name="Wu L."/>
            <person name="Ma J."/>
        </authorList>
    </citation>
    <scope>NUCLEOTIDE SEQUENCE [LARGE SCALE GENOMIC DNA]</scope>
    <source>
        <strain evidence="13 14">CGMCC 1.12543</strain>
    </source>
</reference>
<keyword evidence="14" id="KW-1185">Reference proteome</keyword>
<evidence type="ECO:0000313" key="14">
    <source>
        <dbReference type="Proteomes" id="UP001596099"/>
    </source>
</evidence>
<evidence type="ECO:0000256" key="1">
    <source>
        <dbReference type="ARBA" id="ARBA00004429"/>
    </source>
</evidence>
<comment type="similarity">
    <text evidence="2">Belongs to the TrkH potassium transport family.</text>
</comment>
<keyword evidence="8" id="KW-0630">Potassium</keyword>
<feature type="transmembrane region" description="Helical" evidence="12">
    <location>
        <begin position="182"/>
        <end position="203"/>
    </location>
</feature>
<dbReference type="GO" id="GO:0005886">
    <property type="term" value="C:plasma membrane"/>
    <property type="evidence" value="ECO:0007669"/>
    <property type="project" value="UniProtKB-SubCell"/>
</dbReference>
<dbReference type="PANTHER" id="PTHR32024">
    <property type="entry name" value="TRK SYSTEM POTASSIUM UPTAKE PROTEIN TRKG-RELATED"/>
    <property type="match status" value="1"/>
</dbReference>
<dbReference type="InterPro" id="IPR004772">
    <property type="entry name" value="TrkH"/>
</dbReference>
<gene>
    <name evidence="13" type="ORF">ACFPYI_14945</name>
</gene>
<feature type="transmembrane region" description="Helical" evidence="12">
    <location>
        <begin position="409"/>
        <end position="429"/>
    </location>
</feature>
<evidence type="ECO:0000313" key="13">
    <source>
        <dbReference type="EMBL" id="MFC5972633.1"/>
    </source>
</evidence>
<feature type="transmembrane region" description="Helical" evidence="12">
    <location>
        <begin position="39"/>
        <end position="57"/>
    </location>
</feature>
<feature type="transmembrane region" description="Helical" evidence="12">
    <location>
        <begin position="250"/>
        <end position="268"/>
    </location>
</feature>
<evidence type="ECO:0000256" key="11">
    <source>
        <dbReference type="ARBA" id="ARBA00023136"/>
    </source>
</evidence>
<protein>
    <submittedName>
        <fullName evidence="13">TrkH family potassium uptake protein</fullName>
    </submittedName>
</protein>
<dbReference type="AlphaFoldDB" id="A0ABD5RQ70"/>
<feature type="transmembrane region" description="Helical" evidence="12">
    <location>
        <begin position="318"/>
        <end position="336"/>
    </location>
</feature>
<organism evidence="13 14">
    <name type="scientific">Halomarina salina</name>
    <dbReference type="NCBI Taxonomy" id="1872699"/>
    <lineage>
        <taxon>Archaea</taxon>
        <taxon>Methanobacteriati</taxon>
        <taxon>Methanobacteriota</taxon>
        <taxon>Stenosarchaea group</taxon>
        <taxon>Halobacteria</taxon>
        <taxon>Halobacteriales</taxon>
        <taxon>Natronomonadaceae</taxon>
        <taxon>Halomarina</taxon>
    </lineage>
</organism>
<evidence type="ECO:0000256" key="12">
    <source>
        <dbReference type="SAM" id="Phobius"/>
    </source>
</evidence>
<proteinExistence type="inferred from homology"/>
<keyword evidence="7 12" id="KW-0812">Transmembrane</keyword>
<evidence type="ECO:0000256" key="2">
    <source>
        <dbReference type="ARBA" id="ARBA00009137"/>
    </source>
</evidence>
<feature type="transmembrane region" description="Helical" evidence="12">
    <location>
        <begin position="69"/>
        <end position="90"/>
    </location>
</feature>
<evidence type="ECO:0000256" key="8">
    <source>
        <dbReference type="ARBA" id="ARBA00022958"/>
    </source>
</evidence>
<name>A0ABD5RQ70_9EURY</name>
<dbReference type="Proteomes" id="UP001596099">
    <property type="component" value="Unassembled WGS sequence"/>
</dbReference>
<keyword evidence="5" id="KW-0997">Cell inner membrane</keyword>